<organism evidence="1 2">
    <name type="scientific">Pedococcus bigeumensis</name>
    <dbReference type="NCBI Taxonomy" id="433644"/>
    <lineage>
        <taxon>Bacteria</taxon>
        <taxon>Bacillati</taxon>
        <taxon>Actinomycetota</taxon>
        <taxon>Actinomycetes</taxon>
        <taxon>Micrococcales</taxon>
        <taxon>Intrasporangiaceae</taxon>
        <taxon>Pedococcus</taxon>
    </lineage>
</organism>
<evidence type="ECO:0008006" key="3">
    <source>
        <dbReference type="Google" id="ProtNLM"/>
    </source>
</evidence>
<dbReference type="EMBL" id="RCZM01000008">
    <property type="protein sequence ID" value="TPG12870.1"/>
    <property type="molecule type" value="Genomic_DNA"/>
</dbReference>
<gene>
    <name evidence="1" type="ORF">EAH86_19190</name>
</gene>
<proteinExistence type="predicted"/>
<dbReference type="Proteomes" id="UP000317722">
    <property type="component" value="Unassembled WGS sequence"/>
</dbReference>
<comment type="caution">
    <text evidence="1">The sequence shown here is derived from an EMBL/GenBank/DDBJ whole genome shotgun (WGS) entry which is preliminary data.</text>
</comment>
<name>A0A502CJV9_9MICO</name>
<accession>A0A502CJV9</accession>
<keyword evidence="2" id="KW-1185">Reference proteome</keyword>
<evidence type="ECO:0000313" key="1">
    <source>
        <dbReference type="EMBL" id="TPG12870.1"/>
    </source>
</evidence>
<reference evidence="1 2" key="1">
    <citation type="journal article" date="2019" name="Environ. Microbiol.">
        <title>Species interactions and distinct microbial communities in high Arctic permafrost affected cryosols are associated with the CH4 and CO2 gas fluxes.</title>
        <authorList>
            <person name="Altshuler I."/>
            <person name="Hamel J."/>
            <person name="Turney S."/>
            <person name="Magnuson E."/>
            <person name="Levesque R."/>
            <person name="Greer C."/>
            <person name="Whyte L.G."/>
        </authorList>
    </citation>
    <scope>NUCLEOTIDE SEQUENCE [LARGE SCALE GENOMIC DNA]</scope>
    <source>
        <strain evidence="1 2">S9.3A</strain>
    </source>
</reference>
<protein>
    <recommendedName>
        <fullName evidence="3">PKD domain-containing protein</fullName>
    </recommendedName>
</protein>
<dbReference type="AlphaFoldDB" id="A0A502CJV9"/>
<evidence type="ECO:0000313" key="2">
    <source>
        <dbReference type="Proteomes" id="UP000317722"/>
    </source>
</evidence>
<sequence>MGQSDMKELQRKAGRIGLPVPKGPFFRYASTGLCGGARPDNDVDTACGADARCERNTPAQGQGPPVAVWEARIDKDGKPVNDQDQPVAALAWQRLGVTCLPEMVPGNQPRLTMAQIQAAFHDTKFALATVNIQPEGNVTLVRLPTYFELKWPSSGFQPDEVDSVDPGRMAGFRVDIRPRLKSVVYVYGDGTSSGRTGSLGGPYPDGDIRHEYARGGSYQVRADVTYGGQYRVNGGTWITIPGDVTIQGTPETLQVKTAKARLVTH</sequence>